<organism evidence="4 5">
    <name type="scientific">Rhizobium giardinii</name>
    <dbReference type="NCBI Taxonomy" id="56731"/>
    <lineage>
        <taxon>Bacteria</taxon>
        <taxon>Pseudomonadati</taxon>
        <taxon>Pseudomonadota</taxon>
        <taxon>Alphaproteobacteria</taxon>
        <taxon>Hyphomicrobiales</taxon>
        <taxon>Rhizobiaceae</taxon>
        <taxon>Rhizobium/Agrobacterium group</taxon>
        <taxon>Rhizobium</taxon>
    </lineage>
</organism>
<dbReference type="RefSeq" id="WP_018324904.1">
    <property type="nucleotide sequence ID" value="NZ_JACHBK010000005.1"/>
</dbReference>
<dbReference type="PANTHER" id="PTHR30329:SF21">
    <property type="entry name" value="LIPOPROTEIN YIAD-RELATED"/>
    <property type="match status" value="1"/>
</dbReference>
<keyword evidence="5" id="KW-1185">Reference proteome</keyword>
<dbReference type="CDD" id="cd07185">
    <property type="entry name" value="OmpA_C-like"/>
    <property type="match status" value="1"/>
</dbReference>
<proteinExistence type="predicted"/>
<evidence type="ECO:0000259" key="3">
    <source>
        <dbReference type="PROSITE" id="PS51123"/>
    </source>
</evidence>
<dbReference type="PANTHER" id="PTHR30329">
    <property type="entry name" value="STATOR ELEMENT OF FLAGELLAR MOTOR COMPLEX"/>
    <property type="match status" value="1"/>
</dbReference>
<feature type="domain" description="OmpA-like" evidence="3">
    <location>
        <begin position="58"/>
        <end position="175"/>
    </location>
</feature>
<dbReference type="EMBL" id="JACHBK010000005">
    <property type="protein sequence ID" value="MBB5535972.1"/>
    <property type="molecule type" value="Genomic_DNA"/>
</dbReference>
<evidence type="ECO:0000313" key="4">
    <source>
        <dbReference type="EMBL" id="MBB5535972.1"/>
    </source>
</evidence>
<dbReference type="Proteomes" id="UP000585507">
    <property type="component" value="Unassembled WGS sequence"/>
</dbReference>
<reference evidence="4 5" key="1">
    <citation type="submission" date="2020-08" db="EMBL/GenBank/DDBJ databases">
        <title>Genomic Encyclopedia of Type Strains, Phase IV (KMG-V): Genome sequencing to study the core and pangenomes of soil and plant-associated prokaryotes.</title>
        <authorList>
            <person name="Whitman W."/>
        </authorList>
    </citation>
    <scope>NUCLEOTIDE SEQUENCE [LARGE SCALE GENOMIC DNA]</scope>
    <source>
        <strain evidence="4 5">SEMIA 4084</strain>
    </source>
</reference>
<accession>A0A7W8UAT0</accession>
<dbReference type="InterPro" id="IPR050330">
    <property type="entry name" value="Bact_OuterMem_StrucFunc"/>
</dbReference>
<protein>
    <submittedName>
        <fullName evidence="4">Peptidoglycan-associated lipoprotein</fullName>
    </submittedName>
</protein>
<dbReference type="InterPro" id="IPR006665">
    <property type="entry name" value="OmpA-like"/>
</dbReference>
<evidence type="ECO:0000256" key="1">
    <source>
        <dbReference type="PROSITE-ProRule" id="PRU00473"/>
    </source>
</evidence>
<feature type="signal peptide" evidence="2">
    <location>
        <begin position="1"/>
        <end position="29"/>
    </location>
</feature>
<comment type="caution">
    <text evidence="4">The sequence shown here is derived from an EMBL/GenBank/DDBJ whole genome shotgun (WGS) entry which is preliminary data.</text>
</comment>
<keyword evidence="2" id="KW-0732">Signal</keyword>
<sequence>MPVTIGYAARLVAAAMLLALTACTTPDIASVEEPAAVPMTGQTNDPAPGFENVKVGSEEDFILNVGRRIYFAQDSAALDSVAKATLDSQAAWLNSNPNWLLKLQGFADDSGSASKMETLSQKRADAAMVYLASKGVDAGRMWAKGYGMDREVRDCEDRSCKVQNRRVVVNLRTQRDGV</sequence>
<dbReference type="PROSITE" id="PS51123">
    <property type="entry name" value="OMPA_2"/>
    <property type="match status" value="1"/>
</dbReference>
<name>A0A7W8UAT0_9HYPH</name>
<dbReference type="SUPFAM" id="SSF103088">
    <property type="entry name" value="OmpA-like"/>
    <property type="match status" value="1"/>
</dbReference>
<evidence type="ECO:0000313" key="5">
    <source>
        <dbReference type="Proteomes" id="UP000585507"/>
    </source>
</evidence>
<dbReference type="InterPro" id="IPR036737">
    <property type="entry name" value="OmpA-like_sf"/>
</dbReference>
<feature type="chain" id="PRO_5031020311" evidence="2">
    <location>
        <begin position="30"/>
        <end position="178"/>
    </location>
</feature>
<keyword evidence="1" id="KW-0472">Membrane</keyword>
<gene>
    <name evidence="4" type="ORF">GGD55_002676</name>
</gene>
<dbReference type="Pfam" id="PF00691">
    <property type="entry name" value="OmpA"/>
    <property type="match status" value="1"/>
</dbReference>
<dbReference type="AlphaFoldDB" id="A0A7W8UAT0"/>
<dbReference type="Gene3D" id="3.30.1330.60">
    <property type="entry name" value="OmpA-like domain"/>
    <property type="match status" value="1"/>
</dbReference>
<evidence type="ECO:0000256" key="2">
    <source>
        <dbReference type="SAM" id="SignalP"/>
    </source>
</evidence>
<keyword evidence="4" id="KW-0449">Lipoprotein</keyword>
<dbReference type="GO" id="GO:0016020">
    <property type="term" value="C:membrane"/>
    <property type="evidence" value="ECO:0007669"/>
    <property type="project" value="UniProtKB-UniRule"/>
</dbReference>